<name>A0A8X7PCQ6_BRACI</name>
<dbReference type="OrthoDB" id="1110184at2759"/>
<comment type="caution">
    <text evidence="1">The sequence shown here is derived from an EMBL/GenBank/DDBJ whole genome shotgun (WGS) entry which is preliminary data.</text>
</comment>
<dbReference type="AlphaFoldDB" id="A0A8X7PCQ6"/>
<protein>
    <submittedName>
        <fullName evidence="1">Uncharacterized protein</fullName>
    </submittedName>
</protein>
<dbReference type="Proteomes" id="UP000886595">
    <property type="component" value="Unassembled WGS sequence"/>
</dbReference>
<reference evidence="1 2" key="1">
    <citation type="submission" date="2020-02" db="EMBL/GenBank/DDBJ databases">
        <authorList>
            <person name="Ma Q."/>
            <person name="Huang Y."/>
            <person name="Song X."/>
            <person name="Pei D."/>
        </authorList>
    </citation>
    <scope>NUCLEOTIDE SEQUENCE [LARGE SCALE GENOMIC DNA]</scope>
    <source>
        <strain evidence="1">Sxm20200214</strain>
        <tissue evidence="1">Leaf</tissue>
    </source>
</reference>
<organism evidence="1 2">
    <name type="scientific">Brassica carinata</name>
    <name type="common">Ethiopian mustard</name>
    <name type="synonym">Abyssinian cabbage</name>
    <dbReference type="NCBI Taxonomy" id="52824"/>
    <lineage>
        <taxon>Eukaryota</taxon>
        <taxon>Viridiplantae</taxon>
        <taxon>Streptophyta</taxon>
        <taxon>Embryophyta</taxon>
        <taxon>Tracheophyta</taxon>
        <taxon>Spermatophyta</taxon>
        <taxon>Magnoliopsida</taxon>
        <taxon>eudicotyledons</taxon>
        <taxon>Gunneridae</taxon>
        <taxon>Pentapetalae</taxon>
        <taxon>rosids</taxon>
        <taxon>malvids</taxon>
        <taxon>Brassicales</taxon>
        <taxon>Brassicaceae</taxon>
        <taxon>Brassiceae</taxon>
        <taxon>Brassica</taxon>
    </lineage>
</organism>
<evidence type="ECO:0000313" key="1">
    <source>
        <dbReference type="EMBL" id="KAG2249521.1"/>
    </source>
</evidence>
<proteinExistence type="predicted"/>
<gene>
    <name evidence="1" type="ORF">Bca52824_089149</name>
</gene>
<sequence length="58" mass="6422">MWSILNLRSIAYIFPNVPWEMTISDATDSAVYVAFEAEMSKLTNVRAAGSGRAHELCS</sequence>
<accession>A0A8X7PCQ6</accession>
<dbReference type="EMBL" id="JAAMPC010000017">
    <property type="protein sequence ID" value="KAG2249521.1"/>
    <property type="molecule type" value="Genomic_DNA"/>
</dbReference>
<keyword evidence="2" id="KW-1185">Reference proteome</keyword>
<evidence type="ECO:0000313" key="2">
    <source>
        <dbReference type="Proteomes" id="UP000886595"/>
    </source>
</evidence>